<protein>
    <recommendedName>
        <fullName evidence="2 4">acylphosphatase</fullName>
        <ecNumber evidence="2 4">3.6.1.7</ecNumber>
    </recommendedName>
</protein>
<feature type="active site" evidence="4">
    <location>
        <position position="13"/>
    </location>
</feature>
<gene>
    <name evidence="7" type="ORF">A2116_00950</name>
</gene>
<comment type="catalytic activity">
    <reaction evidence="3 4">
        <text>an acyl phosphate + H2O = a carboxylate + phosphate + H(+)</text>
        <dbReference type="Rhea" id="RHEA:14965"/>
        <dbReference type="ChEBI" id="CHEBI:15377"/>
        <dbReference type="ChEBI" id="CHEBI:15378"/>
        <dbReference type="ChEBI" id="CHEBI:29067"/>
        <dbReference type="ChEBI" id="CHEBI:43474"/>
        <dbReference type="ChEBI" id="CHEBI:59918"/>
        <dbReference type="EC" id="3.6.1.7"/>
    </reaction>
</comment>
<keyword evidence="4" id="KW-0378">Hydrolase</keyword>
<evidence type="ECO:0000256" key="3">
    <source>
        <dbReference type="ARBA" id="ARBA00047645"/>
    </source>
</evidence>
<dbReference type="InterPro" id="IPR001792">
    <property type="entry name" value="Acylphosphatase-like_dom"/>
</dbReference>
<dbReference type="GO" id="GO:0003998">
    <property type="term" value="F:acylphosphatase activity"/>
    <property type="evidence" value="ECO:0007669"/>
    <property type="project" value="UniProtKB-EC"/>
</dbReference>
<evidence type="ECO:0000256" key="4">
    <source>
        <dbReference type="PROSITE-ProRule" id="PRU00520"/>
    </source>
</evidence>
<evidence type="ECO:0000313" key="8">
    <source>
        <dbReference type="Proteomes" id="UP000179368"/>
    </source>
</evidence>
<feature type="domain" description="Acylphosphatase-like" evidence="6">
    <location>
        <begin position="1"/>
        <end position="83"/>
    </location>
</feature>
<dbReference type="Gene3D" id="3.30.70.100">
    <property type="match status" value="1"/>
</dbReference>
<dbReference type="PANTHER" id="PTHR47268:SF4">
    <property type="entry name" value="ACYLPHOSPHATASE"/>
    <property type="match status" value="1"/>
</dbReference>
<feature type="active site" evidence="4">
    <location>
        <position position="31"/>
    </location>
</feature>
<dbReference type="PROSITE" id="PS51160">
    <property type="entry name" value="ACYLPHOSPHATASE_3"/>
    <property type="match status" value="1"/>
</dbReference>
<proteinExistence type="inferred from homology"/>
<dbReference type="InterPro" id="IPR020456">
    <property type="entry name" value="Acylphosphatase"/>
</dbReference>
<evidence type="ECO:0000259" key="6">
    <source>
        <dbReference type="PROSITE" id="PS51160"/>
    </source>
</evidence>
<accession>A0A1F6BTR6</accession>
<organism evidence="7 8">
    <name type="scientific">Candidatus Jorgensenbacteria bacterium GWA1_49_17</name>
    <dbReference type="NCBI Taxonomy" id="1798467"/>
    <lineage>
        <taxon>Bacteria</taxon>
        <taxon>Candidatus Joergenseniibacteriota</taxon>
    </lineage>
</organism>
<dbReference type="Pfam" id="PF00708">
    <property type="entry name" value="Acylphosphatase"/>
    <property type="match status" value="1"/>
</dbReference>
<reference evidence="7 8" key="1">
    <citation type="journal article" date="2016" name="Nat. Commun.">
        <title>Thousands of microbial genomes shed light on interconnected biogeochemical processes in an aquifer system.</title>
        <authorList>
            <person name="Anantharaman K."/>
            <person name="Brown C.T."/>
            <person name="Hug L.A."/>
            <person name="Sharon I."/>
            <person name="Castelle C.J."/>
            <person name="Probst A.J."/>
            <person name="Thomas B.C."/>
            <person name="Singh A."/>
            <person name="Wilkins M.J."/>
            <person name="Karaoz U."/>
            <person name="Brodie E.L."/>
            <person name="Williams K.H."/>
            <person name="Hubbard S.S."/>
            <person name="Banfield J.F."/>
        </authorList>
    </citation>
    <scope>NUCLEOTIDE SEQUENCE [LARGE SCALE GENOMIC DNA]</scope>
</reference>
<comment type="caution">
    <text evidence="7">The sequence shown here is derived from an EMBL/GenBank/DDBJ whole genome shotgun (WGS) entry which is preliminary data.</text>
</comment>
<dbReference type="EC" id="3.6.1.7" evidence="2 4"/>
<evidence type="ECO:0000256" key="2">
    <source>
        <dbReference type="ARBA" id="ARBA00012150"/>
    </source>
</evidence>
<dbReference type="InterPro" id="IPR017968">
    <property type="entry name" value="Acylphosphatase_CS"/>
</dbReference>
<evidence type="ECO:0000256" key="5">
    <source>
        <dbReference type="RuleBase" id="RU004168"/>
    </source>
</evidence>
<dbReference type="PANTHER" id="PTHR47268">
    <property type="entry name" value="ACYLPHOSPHATASE"/>
    <property type="match status" value="1"/>
</dbReference>
<dbReference type="EMBL" id="MFKG01000018">
    <property type="protein sequence ID" value="OGG40310.1"/>
    <property type="molecule type" value="Genomic_DNA"/>
</dbReference>
<dbReference type="InterPro" id="IPR036046">
    <property type="entry name" value="Acylphosphatase-like_dom_sf"/>
</dbReference>
<sequence>MKISGRVQGVFFRDTAKKRADELGLKGFIRNESGGMVYAEIEGGESAIGEFVKWCRRGSASAKVEKVEVKDGDFGNFSDFSVL</sequence>
<dbReference type="SUPFAM" id="SSF54975">
    <property type="entry name" value="Acylphosphatase/BLUF domain-like"/>
    <property type="match status" value="1"/>
</dbReference>
<dbReference type="PROSITE" id="PS00150">
    <property type="entry name" value="ACYLPHOSPHATASE_1"/>
    <property type="match status" value="1"/>
</dbReference>
<comment type="similarity">
    <text evidence="1 5">Belongs to the acylphosphatase family.</text>
</comment>
<evidence type="ECO:0000313" key="7">
    <source>
        <dbReference type="EMBL" id="OGG40310.1"/>
    </source>
</evidence>
<name>A0A1F6BTR6_9BACT</name>
<evidence type="ECO:0000256" key="1">
    <source>
        <dbReference type="ARBA" id="ARBA00005614"/>
    </source>
</evidence>
<dbReference type="AlphaFoldDB" id="A0A1F6BTR6"/>
<dbReference type="Proteomes" id="UP000179368">
    <property type="component" value="Unassembled WGS sequence"/>
</dbReference>